<dbReference type="KEGG" id="mym:A176_002785"/>
<dbReference type="PATRIC" id="fig|1297742.4.peg.2812"/>
<organism evidence="1 2">
    <name type="scientific">Pseudomyxococcus hansupus</name>
    <dbReference type="NCBI Taxonomy" id="1297742"/>
    <lineage>
        <taxon>Bacteria</taxon>
        <taxon>Pseudomonadati</taxon>
        <taxon>Myxococcota</taxon>
        <taxon>Myxococcia</taxon>
        <taxon>Myxococcales</taxon>
        <taxon>Cystobacterineae</taxon>
        <taxon>Myxococcaceae</taxon>
        <taxon>Pseudomyxococcus</taxon>
    </lineage>
</organism>
<gene>
    <name evidence="1" type="ORF">A176_002785</name>
</gene>
<proteinExistence type="predicted"/>
<dbReference type="AlphaFoldDB" id="A0A0H4WW72"/>
<protein>
    <submittedName>
        <fullName evidence="1">Uncharacterized protein</fullName>
    </submittedName>
</protein>
<keyword evidence="2" id="KW-1185">Reference proteome</keyword>
<dbReference type="EMBL" id="CP012109">
    <property type="protein sequence ID" value="AKQ65873.1"/>
    <property type="molecule type" value="Genomic_DNA"/>
</dbReference>
<accession>A0A0H4WW72</accession>
<evidence type="ECO:0000313" key="2">
    <source>
        <dbReference type="Proteomes" id="UP000009026"/>
    </source>
</evidence>
<name>A0A0H4WW72_9BACT</name>
<dbReference type="Proteomes" id="UP000009026">
    <property type="component" value="Chromosome"/>
</dbReference>
<evidence type="ECO:0000313" key="1">
    <source>
        <dbReference type="EMBL" id="AKQ65873.1"/>
    </source>
</evidence>
<reference evidence="1 2" key="1">
    <citation type="journal article" date="2016" name="PLoS ONE">
        <title>Complete Genome Sequence and Comparative Genomics of a Novel Myxobacterium Myxococcus hansupus.</title>
        <authorList>
            <person name="Sharma G."/>
            <person name="Narwani T."/>
            <person name="Subramanian S."/>
        </authorList>
    </citation>
    <scope>NUCLEOTIDE SEQUENCE [LARGE SCALE GENOMIC DNA]</scope>
    <source>
        <strain evidence="2">mixupus</strain>
    </source>
</reference>
<sequence length="111" mass="11832">MAVRSLDGDELEALVAGLGSVEEMFGTSTASFSWKQLEEIGAGDVQDLALTFDTEDAGTAMVSIDMAGATRRAISLSRSLRNWHDDRLQGAHVAFGLHGVAAEHRLIVCSL</sequence>